<evidence type="ECO:0000313" key="2">
    <source>
        <dbReference type="EMBL" id="CAB9527578.1"/>
    </source>
</evidence>
<name>A0A9N8HYM0_9STRA</name>
<organism evidence="2 3">
    <name type="scientific">Seminavis robusta</name>
    <dbReference type="NCBI Taxonomy" id="568900"/>
    <lineage>
        <taxon>Eukaryota</taxon>
        <taxon>Sar</taxon>
        <taxon>Stramenopiles</taxon>
        <taxon>Ochrophyta</taxon>
        <taxon>Bacillariophyta</taxon>
        <taxon>Bacillariophyceae</taxon>
        <taxon>Bacillariophycidae</taxon>
        <taxon>Naviculales</taxon>
        <taxon>Naviculaceae</taxon>
        <taxon>Seminavis</taxon>
    </lineage>
</organism>
<dbReference type="EMBL" id="CAICTM010002019">
    <property type="protein sequence ID" value="CAB9527578.1"/>
    <property type="molecule type" value="Genomic_DNA"/>
</dbReference>
<accession>A0A9N8HYM0</accession>
<proteinExistence type="predicted"/>
<comment type="caution">
    <text evidence="2">The sequence shown here is derived from an EMBL/GenBank/DDBJ whole genome shotgun (WGS) entry which is preliminary data.</text>
</comment>
<protein>
    <submittedName>
        <fullName evidence="2">Uncharacterized protein</fullName>
    </submittedName>
</protein>
<feature type="region of interest" description="Disordered" evidence="1">
    <location>
        <begin position="1"/>
        <end position="25"/>
    </location>
</feature>
<evidence type="ECO:0000313" key="3">
    <source>
        <dbReference type="Proteomes" id="UP001153069"/>
    </source>
</evidence>
<dbReference type="AlphaFoldDB" id="A0A9N8HYM0"/>
<dbReference type="Proteomes" id="UP001153069">
    <property type="component" value="Unassembled WGS sequence"/>
</dbReference>
<evidence type="ECO:0000256" key="1">
    <source>
        <dbReference type="SAM" id="MobiDB-lite"/>
    </source>
</evidence>
<gene>
    <name evidence="2" type="ORF">SEMRO_2021_G311420.2</name>
</gene>
<feature type="region of interest" description="Disordered" evidence="1">
    <location>
        <begin position="78"/>
        <end position="115"/>
    </location>
</feature>
<reference evidence="2" key="1">
    <citation type="submission" date="2020-06" db="EMBL/GenBank/DDBJ databases">
        <authorList>
            <consortium name="Plant Systems Biology data submission"/>
        </authorList>
    </citation>
    <scope>NUCLEOTIDE SEQUENCE</scope>
    <source>
        <strain evidence="2">D6</strain>
    </source>
</reference>
<keyword evidence="3" id="KW-1185">Reference proteome</keyword>
<feature type="compositionally biased region" description="Low complexity" evidence="1">
    <location>
        <begin position="9"/>
        <end position="25"/>
    </location>
</feature>
<sequence length="430" mass="47198">METLRDRSSSGSASSGASSHSSVSAQCVPELIIHRSKKAVVSVEGKYNSSDLSDELAAIVSKKAFAFGLLVTDEDNKAGDRHGQAGLIRDPSKPTVDASQPSAKKRRLMDSSGPIKKPAIKKTESVRISVIPVTALHNVMSYDDTVRDVHWTASNMATLTNGAIDPGTAQFPQQGEEVSDSDKIEINLKDNAGNIQTIEWPYGYDITHAEIHRKKTHPYVDAALSFESVDPGFQYKIGQRIGMAVFRNHEFDFNDENLYTVNEWDSNLSRDDIMELFGDDYSTSIYTGQITSLSDDRKVFGHDINSYKGCSGAIIFLLDKNQAELIKNDVGKAIGIHVGGVSSSTDGKINIAFTVPARHLLNRNAESPSQEQIQARASAIAGGRVAHVPTWEQIQGMGRKELRVRLQYLNQVQHGSVAELKDRLKKHYGL</sequence>